<dbReference type="Pfam" id="PF01494">
    <property type="entry name" value="FAD_binding_3"/>
    <property type="match status" value="1"/>
</dbReference>
<dbReference type="PATRIC" id="fig|1179773.3.peg.8248"/>
<dbReference type="BioCyc" id="SESP1179773:BN6_RS39585-MONOMER"/>
<keyword evidence="2 4" id="KW-0503">Monooxygenase</keyword>
<evidence type="ECO:0000256" key="1">
    <source>
        <dbReference type="ARBA" id="ARBA00023002"/>
    </source>
</evidence>
<keyword evidence="1" id="KW-0560">Oxidoreductase</keyword>
<gene>
    <name evidence="4" type="ordered locus">BN6_81730</name>
</gene>
<dbReference type="GO" id="GO:0071949">
    <property type="term" value="F:FAD binding"/>
    <property type="evidence" value="ECO:0007669"/>
    <property type="project" value="InterPro"/>
</dbReference>
<evidence type="ECO:0000259" key="3">
    <source>
        <dbReference type="Pfam" id="PF01494"/>
    </source>
</evidence>
<dbReference type="Gene3D" id="3.50.50.60">
    <property type="entry name" value="FAD/NAD(P)-binding domain"/>
    <property type="match status" value="1"/>
</dbReference>
<dbReference type="AlphaFoldDB" id="K0K536"/>
<dbReference type="PANTHER" id="PTHR13789:SF309">
    <property type="entry name" value="PUTATIVE (AFU_ORTHOLOGUE AFUA_6G14510)-RELATED"/>
    <property type="match status" value="1"/>
</dbReference>
<dbReference type="HOGENOM" id="CLU_009665_19_5_11"/>
<dbReference type="Pfam" id="PF13450">
    <property type="entry name" value="NAD_binding_8"/>
    <property type="match status" value="1"/>
</dbReference>
<dbReference type="RefSeq" id="WP_015105497.1">
    <property type="nucleotide sequence ID" value="NC_019673.1"/>
</dbReference>
<evidence type="ECO:0000313" key="5">
    <source>
        <dbReference type="Proteomes" id="UP000006281"/>
    </source>
</evidence>
<keyword evidence="5" id="KW-1185">Reference proteome</keyword>
<protein>
    <submittedName>
        <fullName evidence="4">Monooxygenase</fullName>
    </submittedName>
</protein>
<dbReference type="EMBL" id="HE804045">
    <property type="protein sequence ID" value="CCH35390.1"/>
    <property type="molecule type" value="Genomic_DNA"/>
</dbReference>
<reference evidence="4 5" key="1">
    <citation type="journal article" date="2012" name="BMC Genomics">
        <title>Complete genome sequence of Saccharothrix espanaensis DSM 44229T and comparison to the other completely sequenced Pseudonocardiaceae.</title>
        <authorList>
            <person name="Strobel T."/>
            <person name="Al-Dilaimi A."/>
            <person name="Blom J."/>
            <person name="Gessner A."/>
            <person name="Kalinowski J."/>
            <person name="Luzhetska M."/>
            <person name="Puhler A."/>
            <person name="Szczepanowski R."/>
            <person name="Bechthold A."/>
            <person name="Ruckert C."/>
        </authorList>
    </citation>
    <scope>NUCLEOTIDE SEQUENCE [LARGE SCALE GENOMIC DNA]</scope>
    <source>
        <strain evidence="5">ATCC 51144 / DSM 44229 / JCM 9112 / NBRC 15066 / NRRL 15764</strain>
    </source>
</reference>
<dbReference type="GO" id="GO:0004497">
    <property type="term" value="F:monooxygenase activity"/>
    <property type="evidence" value="ECO:0007669"/>
    <property type="project" value="UniProtKB-KW"/>
</dbReference>
<dbReference type="InterPro" id="IPR002938">
    <property type="entry name" value="FAD-bd"/>
</dbReference>
<accession>K0K536</accession>
<organism evidence="4 5">
    <name type="scientific">Saccharothrix espanaensis (strain ATCC 51144 / DSM 44229 / JCM 9112 / NBRC 15066 / NRRL 15764)</name>
    <dbReference type="NCBI Taxonomy" id="1179773"/>
    <lineage>
        <taxon>Bacteria</taxon>
        <taxon>Bacillati</taxon>
        <taxon>Actinomycetota</taxon>
        <taxon>Actinomycetes</taxon>
        <taxon>Pseudonocardiales</taxon>
        <taxon>Pseudonocardiaceae</taxon>
        <taxon>Saccharothrix</taxon>
    </lineage>
</organism>
<proteinExistence type="predicted"/>
<dbReference type="Proteomes" id="UP000006281">
    <property type="component" value="Chromosome"/>
</dbReference>
<dbReference type="SUPFAM" id="SSF51905">
    <property type="entry name" value="FAD/NAD(P)-binding domain"/>
    <property type="match status" value="1"/>
</dbReference>
<dbReference type="eggNOG" id="COG0654">
    <property type="taxonomic scope" value="Bacteria"/>
</dbReference>
<dbReference type="InterPro" id="IPR036188">
    <property type="entry name" value="FAD/NAD-bd_sf"/>
</dbReference>
<dbReference type="STRING" id="1179773.BN6_81730"/>
<dbReference type="PANTHER" id="PTHR13789">
    <property type="entry name" value="MONOOXYGENASE"/>
    <property type="match status" value="1"/>
</dbReference>
<evidence type="ECO:0000256" key="2">
    <source>
        <dbReference type="ARBA" id="ARBA00023033"/>
    </source>
</evidence>
<name>K0K536_SACES</name>
<sequence length="337" mass="35875">MRAAVIGGGIGGLTAAIGLRRIGWEVTVFERADGLPTTGTGLGIWRDALAALDRIGLGDTVRRAGRPQPDGYLRKPDGTRIGALRADVHLVTRPALLAALAAALPAGTVRYGAQAPPDLDHDLVIGADGINSATRRALFGVDVRRSGAIGWRGTVDLPVEVGGETWGRGVKFGLTPQADGRTNWYAMTGPDADLESTFGTWHDPIPQVLAASTDVLRHSLDYLPPLPAYFRGNTVLIGDAAHAMTPDLGQGACQAMIDAVTLADCLATTPDDALRAYDTARRKRTQRMAKQSLTLNRLARTRRLTGVRDTLLKTALALAPKPRDNWSADLERDELAG</sequence>
<feature type="domain" description="FAD-binding" evidence="3">
    <location>
        <begin position="228"/>
        <end position="291"/>
    </location>
</feature>
<dbReference type="InterPro" id="IPR050493">
    <property type="entry name" value="FAD-dep_Monooxygenase_BioMet"/>
</dbReference>
<dbReference type="OrthoDB" id="4568714at2"/>
<evidence type="ECO:0000313" key="4">
    <source>
        <dbReference type="EMBL" id="CCH35390.1"/>
    </source>
</evidence>
<dbReference type="KEGG" id="sesp:BN6_81730"/>